<dbReference type="InterPro" id="IPR036390">
    <property type="entry name" value="WH_DNA-bd_sf"/>
</dbReference>
<keyword evidence="2" id="KW-0805">Transcription regulation</keyword>
<dbReference type="Gene3D" id="1.10.10.10">
    <property type="entry name" value="Winged helix-like DNA-binding domain superfamily/Winged helix DNA-binding domain"/>
    <property type="match status" value="1"/>
</dbReference>
<dbReference type="SUPFAM" id="SSF46785">
    <property type="entry name" value="Winged helix' DNA-binding domain"/>
    <property type="match status" value="1"/>
</dbReference>
<evidence type="ECO:0000256" key="4">
    <source>
        <dbReference type="ARBA" id="ARBA00023159"/>
    </source>
</evidence>
<dbReference type="PANTHER" id="PTHR30293">
    <property type="entry name" value="TRANSCRIPTIONAL REGULATORY PROTEIN NAC-RELATED"/>
    <property type="match status" value="1"/>
</dbReference>
<keyword evidence="3" id="KW-0238">DNA-binding</keyword>
<keyword evidence="4" id="KW-0010">Activator</keyword>
<dbReference type="EMBL" id="JAUOZU010000016">
    <property type="protein sequence ID" value="MDO6966182.1"/>
    <property type="molecule type" value="Genomic_DNA"/>
</dbReference>
<gene>
    <name evidence="7" type="ORF">Q4481_19695</name>
</gene>
<evidence type="ECO:0000256" key="2">
    <source>
        <dbReference type="ARBA" id="ARBA00023015"/>
    </source>
</evidence>
<dbReference type="CDD" id="cd08433">
    <property type="entry name" value="PBP2_Nac"/>
    <property type="match status" value="1"/>
</dbReference>
<dbReference type="PROSITE" id="PS50931">
    <property type="entry name" value="HTH_LYSR"/>
    <property type="match status" value="1"/>
</dbReference>
<dbReference type="Proteomes" id="UP001174932">
    <property type="component" value="Unassembled WGS sequence"/>
</dbReference>
<proteinExistence type="inferred from homology"/>
<evidence type="ECO:0000313" key="8">
    <source>
        <dbReference type="Proteomes" id="UP001174932"/>
    </source>
</evidence>
<name>A0ABT8YRD4_9HYPH</name>
<evidence type="ECO:0000259" key="6">
    <source>
        <dbReference type="PROSITE" id="PS50931"/>
    </source>
</evidence>
<keyword evidence="5" id="KW-0804">Transcription</keyword>
<accession>A0ABT8YRD4</accession>
<dbReference type="PANTHER" id="PTHR30293:SF0">
    <property type="entry name" value="NITROGEN ASSIMILATION REGULATORY PROTEIN NAC"/>
    <property type="match status" value="1"/>
</dbReference>
<dbReference type="Gene3D" id="3.40.190.290">
    <property type="match status" value="1"/>
</dbReference>
<dbReference type="SUPFAM" id="SSF53850">
    <property type="entry name" value="Periplasmic binding protein-like II"/>
    <property type="match status" value="1"/>
</dbReference>
<organism evidence="7 8">
    <name type="scientific">Rhizobium alvei</name>
    <dbReference type="NCBI Taxonomy" id="1132659"/>
    <lineage>
        <taxon>Bacteria</taxon>
        <taxon>Pseudomonadati</taxon>
        <taxon>Pseudomonadota</taxon>
        <taxon>Alphaproteobacteria</taxon>
        <taxon>Hyphomicrobiales</taxon>
        <taxon>Rhizobiaceae</taxon>
        <taxon>Rhizobium/Agrobacterium group</taxon>
        <taxon>Rhizobium</taxon>
    </lineage>
</organism>
<evidence type="ECO:0000256" key="5">
    <source>
        <dbReference type="ARBA" id="ARBA00023163"/>
    </source>
</evidence>
<dbReference type="PRINTS" id="PR00039">
    <property type="entry name" value="HTHLYSR"/>
</dbReference>
<comment type="similarity">
    <text evidence="1">Belongs to the LysR transcriptional regulatory family.</text>
</comment>
<dbReference type="Pfam" id="PF00126">
    <property type="entry name" value="HTH_1"/>
    <property type="match status" value="1"/>
</dbReference>
<dbReference type="InterPro" id="IPR036388">
    <property type="entry name" value="WH-like_DNA-bd_sf"/>
</dbReference>
<reference evidence="7" key="2">
    <citation type="submission" date="2023-07" db="EMBL/GenBank/DDBJ databases">
        <authorList>
            <person name="Shen H."/>
        </authorList>
    </citation>
    <scope>NUCLEOTIDE SEQUENCE</scope>
    <source>
        <strain evidence="7">TNR-22</strain>
    </source>
</reference>
<protein>
    <submittedName>
        <fullName evidence="7">LysR substrate-binding domain-containing protein</fullName>
    </submittedName>
</protein>
<sequence length="323" mass="35486">MDLRQLRYFVAIVEQGSFSKAAATLNVAQPALSLHVRNMEADLGTPLLFRSPQGVVATEAGEILLRNARIIIDQFAIVQEEIRGHEAEPAGEVRLGLPGTISQILSVPLIIAARARFPKIKLRIAEAMSGFITEWIRENRVDIAVLYIPVEDKVLKSYPVLTEELCLLGPSSPMADVKTPGFGPLTLKNVAPLPLILPSYSHGLRELLEREAALNKLELNTVIDVDSYGSIKELVEKGLGYSILPFNAIAREVQEGRLRSWRITKPELSRDVHLVRATDRPMTNAVATIEALCRETLLELAATGQWSGAKAPEQPPVKSAKKP</sequence>
<comment type="caution">
    <text evidence="7">The sequence shown here is derived from an EMBL/GenBank/DDBJ whole genome shotgun (WGS) entry which is preliminary data.</text>
</comment>
<dbReference type="RefSeq" id="WP_304378107.1">
    <property type="nucleotide sequence ID" value="NZ_JAUOZU010000016.1"/>
</dbReference>
<feature type="domain" description="HTH lysR-type" evidence="6">
    <location>
        <begin position="1"/>
        <end position="58"/>
    </location>
</feature>
<dbReference type="InterPro" id="IPR000847">
    <property type="entry name" value="LysR_HTH_N"/>
</dbReference>
<evidence type="ECO:0000256" key="1">
    <source>
        <dbReference type="ARBA" id="ARBA00009437"/>
    </source>
</evidence>
<dbReference type="Pfam" id="PF03466">
    <property type="entry name" value="LysR_substrate"/>
    <property type="match status" value="1"/>
</dbReference>
<keyword evidence="8" id="KW-1185">Reference proteome</keyword>
<reference evidence="7" key="1">
    <citation type="journal article" date="2015" name="Int. J. Syst. Evol. Microbiol.">
        <title>Rhizobium alvei sp. nov., isolated from a freshwater river.</title>
        <authorList>
            <person name="Sheu S.Y."/>
            <person name="Huang H.W."/>
            <person name="Young C.C."/>
            <person name="Chen W.M."/>
        </authorList>
    </citation>
    <scope>NUCLEOTIDE SEQUENCE</scope>
    <source>
        <strain evidence="7">TNR-22</strain>
    </source>
</reference>
<dbReference type="InterPro" id="IPR005119">
    <property type="entry name" value="LysR_subst-bd"/>
</dbReference>
<evidence type="ECO:0000256" key="3">
    <source>
        <dbReference type="ARBA" id="ARBA00023125"/>
    </source>
</evidence>
<evidence type="ECO:0000313" key="7">
    <source>
        <dbReference type="EMBL" id="MDO6966182.1"/>
    </source>
</evidence>